<evidence type="ECO:0000256" key="1">
    <source>
        <dbReference type="PROSITE-ProRule" id="PRU00047"/>
    </source>
</evidence>
<name>A0A834X699_9FABA</name>
<evidence type="ECO:0000313" key="4">
    <source>
        <dbReference type="Proteomes" id="UP000634136"/>
    </source>
</evidence>
<sequence length="621" mass="69808">MSSREEDEEVLVVYGEDEVINRGENDVFSVAGKIISSKPVNKGALESAFRNIWNQPEGLRVEEVDTNLFLFHFRKEKDMTRVLENGPWTFRNRWLTLARWRRGMVGTEEVFTRVKLGVQLWGVPLQCRTEKIAKKLCMQIGEVHEVGLYEEQSTGSFFIRGMVSINVWNAIRKGVNLGNVQDGVFWVEFRYERIPRCCYTCGVFGHDEQDCVTRKTAEEKGEMFVPKELGPWIKAERSGRRVVWPGSSNLVQDEAGGGEGHRVGSVKKIDTYELMNKLARMLMAESRDRVKEVVIRDITVKERLAEAMLIDNGAEGHDDGVGRSEGEEMGGKSVNEIATLNELQVKGSDKVNGKSGGGKQTRNMKGSVKMWKRLAREKENVIPVVDVKKRLFNDLTNGEGGSEGSENLPLKKGRKVDGVEGIVGGVEVLKKGVVRLIGDGRSTRIFGDPWVPNLEGKTLQPRSGGLDVLSNVSVLLDETGNWRMEILNECFTDAEVAGIVRLPHNARRCVDRWTWSLTPHGGFTVKTAYHVTHSVITRPNHEAEFNELWKKIWRMKTLPSTKHFIWRAVKDILPTGDALVRRGMDLTACVRCVGRKRRQGYTLCLAAARFNLSGSHAGWGS</sequence>
<dbReference type="PROSITE" id="PS50158">
    <property type="entry name" value="ZF_CCHC"/>
    <property type="match status" value="1"/>
</dbReference>
<dbReference type="EMBL" id="JAAIUW010000003">
    <property type="protein sequence ID" value="KAF7838942.1"/>
    <property type="molecule type" value="Genomic_DNA"/>
</dbReference>
<keyword evidence="1" id="KW-0862">Zinc</keyword>
<dbReference type="InterPro" id="IPR026960">
    <property type="entry name" value="RVT-Znf"/>
</dbReference>
<keyword evidence="1" id="KW-0863">Zinc-finger</keyword>
<dbReference type="InterPro" id="IPR025558">
    <property type="entry name" value="DUF4283"/>
</dbReference>
<accession>A0A834X699</accession>
<evidence type="ECO:0000259" key="2">
    <source>
        <dbReference type="PROSITE" id="PS50158"/>
    </source>
</evidence>
<dbReference type="InterPro" id="IPR001878">
    <property type="entry name" value="Znf_CCHC"/>
</dbReference>
<keyword evidence="1" id="KW-0479">Metal-binding</keyword>
<keyword evidence="4" id="KW-1185">Reference proteome</keyword>
<evidence type="ECO:0000313" key="3">
    <source>
        <dbReference type="EMBL" id="KAF7838942.1"/>
    </source>
</evidence>
<organism evidence="3 4">
    <name type="scientific">Senna tora</name>
    <dbReference type="NCBI Taxonomy" id="362788"/>
    <lineage>
        <taxon>Eukaryota</taxon>
        <taxon>Viridiplantae</taxon>
        <taxon>Streptophyta</taxon>
        <taxon>Embryophyta</taxon>
        <taxon>Tracheophyta</taxon>
        <taxon>Spermatophyta</taxon>
        <taxon>Magnoliopsida</taxon>
        <taxon>eudicotyledons</taxon>
        <taxon>Gunneridae</taxon>
        <taxon>Pentapetalae</taxon>
        <taxon>rosids</taxon>
        <taxon>fabids</taxon>
        <taxon>Fabales</taxon>
        <taxon>Fabaceae</taxon>
        <taxon>Caesalpinioideae</taxon>
        <taxon>Cassia clade</taxon>
        <taxon>Senna</taxon>
    </lineage>
</organism>
<dbReference type="GO" id="GO:0003676">
    <property type="term" value="F:nucleic acid binding"/>
    <property type="evidence" value="ECO:0007669"/>
    <property type="project" value="InterPro"/>
</dbReference>
<dbReference type="Proteomes" id="UP000634136">
    <property type="component" value="Unassembled WGS sequence"/>
</dbReference>
<dbReference type="PANTHER" id="PTHR31286:SF167">
    <property type="entry name" value="OS09G0268800 PROTEIN"/>
    <property type="match status" value="1"/>
</dbReference>
<dbReference type="GO" id="GO:0008270">
    <property type="term" value="F:zinc ion binding"/>
    <property type="evidence" value="ECO:0007669"/>
    <property type="project" value="UniProtKB-KW"/>
</dbReference>
<comment type="caution">
    <text evidence="3">The sequence shown here is derived from an EMBL/GenBank/DDBJ whole genome shotgun (WGS) entry which is preliminary data.</text>
</comment>
<dbReference type="Pfam" id="PF14111">
    <property type="entry name" value="DUF4283"/>
    <property type="match status" value="1"/>
</dbReference>
<reference evidence="3" key="1">
    <citation type="submission" date="2020-09" db="EMBL/GenBank/DDBJ databases">
        <title>Genome-Enabled Discovery of Anthraquinone Biosynthesis in Senna tora.</title>
        <authorList>
            <person name="Kang S.-H."/>
            <person name="Pandey R.P."/>
            <person name="Lee C.-M."/>
            <person name="Sim J.-S."/>
            <person name="Jeong J.-T."/>
            <person name="Choi B.-S."/>
            <person name="Jung M."/>
            <person name="Ginzburg D."/>
            <person name="Zhao K."/>
            <person name="Won S.Y."/>
            <person name="Oh T.-J."/>
            <person name="Yu Y."/>
            <person name="Kim N.-H."/>
            <person name="Lee O.R."/>
            <person name="Lee T.-H."/>
            <person name="Bashyal P."/>
            <person name="Kim T.-S."/>
            <person name="Lee W.-H."/>
            <person name="Kawkins C."/>
            <person name="Kim C.-K."/>
            <person name="Kim J.S."/>
            <person name="Ahn B.O."/>
            <person name="Rhee S.Y."/>
            <person name="Sohng J.K."/>
        </authorList>
    </citation>
    <scope>NUCLEOTIDE SEQUENCE</scope>
    <source>
        <tissue evidence="3">Leaf</tissue>
    </source>
</reference>
<proteinExistence type="predicted"/>
<gene>
    <name evidence="3" type="ORF">G2W53_007424</name>
</gene>
<feature type="domain" description="CCHC-type" evidence="2">
    <location>
        <begin position="198"/>
        <end position="211"/>
    </location>
</feature>
<dbReference type="InterPro" id="IPR025836">
    <property type="entry name" value="Zn_knuckle_CX2CX4HX4C"/>
</dbReference>
<dbReference type="AlphaFoldDB" id="A0A834X699"/>
<dbReference type="Pfam" id="PF13966">
    <property type="entry name" value="zf-RVT"/>
    <property type="match status" value="1"/>
</dbReference>
<protein>
    <submittedName>
        <fullName evidence="3">Cysteine desulfurase mitochondrial-like</fullName>
    </submittedName>
</protein>
<dbReference type="OrthoDB" id="1434627at2759"/>
<dbReference type="PANTHER" id="PTHR31286">
    <property type="entry name" value="GLYCINE-RICH CELL WALL STRUCTURAL PROTEIN 1.8-LIKE"/>
    <property type="match status" value="1"/>
</dbReference>
<dbReference type="InterPro" id="IPR040256">
    <property type="entry name" value="At4g02000-like"/>
</dbReference>
<dbReference type="Pfam" id="PF14392">
    <property type="entry name" value="zf-CCHC_4"/>
    <property type="match status" value="1"/>
</dbReference>